<evidence type="ECO:0000256" key="4">
    <source>
        <dbReference type="SAM" id="MobiDB-lite"/>
    </source>
</evidence>
<dbReference type="SFLD" id="SFLDS00019">
    <property type="entry name" value="Glutathione_Transferase_(cytos"/>
    <property type="match status" value="1"/>
</dbReference>
<dbReference type="CDD" id="cd03190">
    <property type="entry name" value="GST_C_Omega_like"/>
    <property type="match status" value="1"/>
</dbReference>
<dbReference type="Gene3D" id="1.20.1050.10">
    <property type="match status" value="1"/>
</dbReference>
<dbReference type="GO" id="GO:0004364">
    <property type="term" value="F:glutathione transferase activity"/>
    <property type="evidence" value="ECO:0007669"/>
    <property type="project" value="InterPro"/>
</dbReference>
<dbReference type="GO" id="GO:0005737">
    <property type="term" value="C:cytoplasm"/>
    <property type="evidence" value="ECO:0007669"/>
    <property type="project" value="TreeGrafter"/>
</dbReference>
<dbReference type="PIRSF" id="PIRSF015753">
    <property type="entry name" value="GST"/>
    <property type="match status" value="1"/>
</dbReference>
<feature type="domain" description="GST C-terminal" evidence="5">
    <location>
        <begin position="157"/>
        <end position="307"/>
    </location>
</feature>
<feature type="site" description="Lowers pKa of active site Cys" evidence="3">
    <location>
        <position position="306"/>
    </location>
</feature>
<evidence type="ECO:0000256" key="1">
    <source>
        <dbReference type="PIRSR" id="PIRSR015753-1"/>
    </source>
</evidence>
<dbReference type="InterPro" id="IPR036282">
    <property type="entry name" value="Glutathione-S-Trfase_C_sf"/>
</dbReference>
<evidence type="ECO:0000256" key="3">
    <source>
        <dbReference type="PIRSR" id="PIRSR015753-3"/>
    </source>
</evidence>
<dbReference type="eggNOG" id="COG0435">
    <property type="taxonomic scope" value="Bacteria"/>
</dbReference>
<feature type="binding site" evidence="2">
    <location>
        <begin position="159"/>
        <end position="160"/>
    </location>
    <ligand>
        <name>glutathione</name>
        <dbReference type="ChEBI" id="CHEBI:57925"/>
    </ligand>
</feature>
<feature type="site" description="Lowers pKa of active site Cys" evidence="3">
    <location>
        <position position="263"/>
    </location>
</feature>
<dbReference type="Pfam" id="PF13410">
    <property type="entry name" value="GST_C_2"/>
    <property type="match status" value="1"/>
</dbReference>
<protein>
    <recommendedName>
        <fullName evidence="5">GST C-terminal domain-containing protein</fullName>
    </recommendedName>
</protein>
<dbReference type="InterPro" id="IPR040079">
    <property type="entry name" value="Glutathione_S-Trfase"/>
</dbReference>
<gene>
    <name evidence="6" type="ordered locus">PMT_1538</name>
</gene>
<dbReference type="PANTHER" id="PTHR32419">
    <property type="entry name" value="GLUTATHIONYL-HYDROQUINONE REDUCTASE"/>
    <property type="match status" value="1"/>
</dbReference>
<feature type="region of interest" description="Disordered" evidence="4">
    <location>
        <begin position="38"/>
        <end position="62"/>
    </location>
</feature>
<dbReference type="InterPro" id="IPR010987">
    <property type="entry name" value="Glutathione-S-Trfase_C-like"/>
</dbReference>
<dbReference type="HOGENOM" id="CLU_037263_1_2_3"/>
<keyword evidence="7" id="KW-1185">Reference proteome</keyword>
<dbReference type="PROSITE" id="PS50405">
    <property type="entry name" value="GST_CTER"/>
    <property type="match status" value="1"/>
</dbReference>
<dbReference type="PANTHER" id="PTHR32419:SF6">
    <property type="entry name" value="GLUTATHIONE S-TRANSFERASE OMEGA-LIKE 1-RELATED"/>
    <property type="match status" value="1"/>
</dbReference>
<dbReference type="Gene3D" id="3.40.30.10">
    <property type="entry name" value="Glutaredoxin"/>
    <property type="match status" value="1"/>
</dbReference>
<dbReference type="SUPFAM" id="SSF47616">
    <property type="entry name" value="GST C-terminal domain-like"/>
    <property type="match status" value="1"/>
</dbReference>
<feature type="active site" description="Proton donor/acceptor" evidence="1">
    <location>
        <position position="204"/>
    </location>
</feature>
<feature type="binding site" evidence="2">
    <location>
        <position position="110"/>
    </location>
    <ligand>
        <name>glutathione</name>
        <dbReference type="ChEBI" id="CHEBI:57925"/>
    </ligand>
</feature>
<name>Q7V5L5_PROMM</name>
<evidence type="ECO:0000259" key="5">
    <source>
        <dbReference type="PROSITE" id="PS50405"/>
    </source>
</evidence>
<accession>Q7V5L5</accession>
<dbReference type="SFLD" id="SFLDG01148">
    <property type="entry name" value="Xi_(cytGST)"/>
    <property type="match status" value="1"/>
</dbReference>
<dbReference type="Pfam" id="PF13409">
    <property type="entry name" value="GST_N_2"/>
    <property type="match status" value="1"/>
</dbReference>
<sequence>MAAKGTTMSIPPAIVAAARMGWHWQWIQLMNGLAPADAKGNYQRPPSQHQQARLPAEQELSNRSADQYPRLIIGRSCPWAHRTWLVLQLRNLQSSLTLHLARADHKAGRWQLDPAWLGCNSLLALYQRCGSPPSHRATVPALVDPGTMTSQSPQLLGNESAQLVEVLNLWPAAKDAPDLAPSNLQGEINGWQKLLQPAVNDGVYRCGFARNQAAYDKACNELFDTLAQVDRSLSNKGPWLCGDQLTLADVRLFPTLIRWEMVYAPLFGCSQQPLWAFPHLWHWRQRLLALPGVAKTCDSQAWRQDYFGALFPLHPSNIVPAGPDLAKLVNASAPDQR</sequence>
<feature type="binding site" evidence="2">
    <location>
        <begin position="136"/>
        <end position="139"/>
    </location>
    <ligand>
        <name>glutathione</name>
        <dbReference type="ChEBI" id="CHEBI:57925"/>
    </ligand>
</feature>
<dbReference type="SFLD" id="SFLDG01206">
    <property type="entry name" value="Xi.1"/>
    <property type="match status" value="1"/>
</dbReference>
<evidence type="ECO:0000256" key="2">
    <source>
        <dbReference type="PIRSR" id="PIRSR015753-2"/>
    </source>
</evidence>
<organism evidence="6 7">
    <name type="scientific">Prochlorococcus marinus (strain MIT 9313)</name>
    <dbReference type="NCBI Taxonomy" id="74547"/>
    <lineage>
        <taxon>Bacteria</taxon>
        <taxon>Bacillati</taxon>
        <taxon>Cyanobacteriota</taxon>
        <taxon>Cyanophyceae</taxon>
        <taxon>Synechococcales</taxon>
        <taxon>Prochlorococcaceae</taxon>
        <taxon>Prochlorococcus</taxon>
    </lineage>
</organism>
<dbReference type="Proteomes" id="UP000001423">
    <property type="component" value="Chromosome"/>
</dbReference>
<reference evidence="6 7" key="1">
    <citation type="journal article" date="2003" name="Nature">
        <title>Genome divergence in two Prochlorococcus ecotypes reflects oceanic niche differentiation.</title>
        <authorList>
            <person name="Rocap G."/>
            <person name="Larimer F.W."/>
            <person name="Lamerdin J.E."/>
            <person name="Malfatti S."/>
            <person name="Chain P."/>
            <person name="Ahlgren N.A."/>
            <person name="Arellano A."/>
            <person name="Coleman M."/>
            <person name="Hauser L."/>
            <person name="Hess W.R."/>
            <person name="Johnson Z.I."/>
            <person name="Land M.L."/>
            <person name="Lindell D."/>
            <person name="Post A.F."/>
            <person name="Regala W."/>
            <person name="Shah M."/>
            <person name="Shaw S.L."/>
            <person name="Steglich C."/>
            <person name="Sullivan M.B."/>
            <person name="Ting C.S."/>
            <person name="Tolonen A."/>
            <person name="Webb E.A."/>
            <person name="Zinser E.R."/>
            <person name="Chisholm S.W."/>
        </authorList>
    </citation>
    <scope>NUCLEOTIDE SEQUENCE [LARGE SCALE GENOMIC DNA]</scope>
    <source>
        <strain evidence="7">MIT 9313</strain>
    </source>
</reference>
<evidence type="ECO:0000313" key="7">
    <source>
        <dbReference type="Proteomes" id="UP000001423"/>
    </source>
</evidence>
<dbReference type="KEGG" id="pmt:PMT_1538"/>
<dbReference type="EMBL" id="BX548175">
    <property type="protein sequence ID" value="CAE21713.1"/>
    <property type="molecule type" value="Genomic_DNA"/>
</dbReference>
<dbReference type="InterPro" id="IPR016639">
    <property type="entry name" value="GST_Omega/GSH"/>
</dbReference>
<evidence type="ECO:0000313" key="6">
    <source>
        <dbReference type="EMBL" id="CAE21713.1"/>
    </source>
</evidence>
<feature type="active site" description="Nucleophile" evidence="1">
    <location>
        <position position="77"/>
    </location>
</feature>
<proteinExistence type="predicted"/>
<dbReference type="InterPro" id="IPR004045">
    <property type="entry name" value="Glutathione_S-Trfase_N"/>
</dbReference>
<dbReference type="AlphaFoldDB" id="Q7V5L5"/>
<dbReference type="InterPro" id="IPR047047">
    <property type="entry name" value="GST_Omega-like_C"/>
</dbReference>